<keyword evidence="3" id="KW-1185">Reference proteome</keyword>
<sequence>MKDEIKKIAINATHVLFISDIHFGRHVNAEEWQENMRNYFYNFFIPYIKNIKKTLTDSQKLVCINLGDTYQDRKAIDINVNNLSIDVCEDIAKEVEFYVLNGNHDLAKKTNEGNTSLRSIEYIPGTTVIKEPTMLTFKVANKNIKMIAIPYLGNCVKENEYLTAYSSKVKYALMHTELTKMKMDNGRIITNGANPDVFKGRIFSGHIHRRQENGNAVYVGSPYHLDNGDTGDIKGLYLLNLETGELSFTENTYSPVYHRINMEQFIELSDIERQKFLNNNYNTIVIQEDDIPKYKKKYDLNNLGAGSTAKETKHSIVKKTQTIAAEIDNDYKEKTISELLYDSIEQLDIDEHNKKHLCELSDYYYNEAEQKIK</sequence>
<feature type="domain" description="Calcineurin-like phosphoesterase" evidence="1">
    <location>
        <begin position="14"/>
        <end position="131"/>
    </location>
</feature>
<evidence type="ECO:0000313" key="2">
    <source>
        <dbReference type="EMBL" id="WQJ53954.1"/>
    </source>
</evidence>
<name>A0ABZ0Z4I0_9CAUD</name>
<protein>
    <recommendedName>
        <fullName evidence="1">Calcineurin-like phosphoesterase domain-containing protein</fullName>
    </recommendedName>
</protein>
<accession>A0ABZ0Z4I0</accession>
<dbReference type="Proteomes" id="UP001358193">
    <property type="component" value="Segment"/>
</dbReference>
<evidence type="ECO:0000259" key="1">
    <source>
        <dbReference type="Pfam" id="PF00149"/>
    </source>
</evidence>
<dbReference type="InterPro" id="IPR004843">
    <property type="entry name" value="Calcineurin-like_PHP"/>
</dbReference>
<dbReference type="EMBL" id="OR769223">
    <property type="protein sequence ID" value="WQJ53954.1"/>
    <property type="molecule type" value="Genomic_DNA"/>
</dbReference>
<dbReference type="InterPro" id="IPR050535">
    <property type="entry name" value="DNA_Repair-Maintenance_Comp"/>
</dbReference>
<organism evidence="2 3">
    <name type="scientific">phage Lak_Megaphage_Sonny</name>
    <dbReference type="NCBI Taxonomy" id="3109229"/>
    <lineage>
        <taxon>Viruses</taxon>
        <taxon>Duplodnaviria</taxon>
        <taxon>Heunggongvirae</taxon>
        <taxon>Uroviricota</taxon>
        <taxon>Caudoviricetes</taxon>
        <taxon>Caudoviricetes code 15 clade</taxon>
    </lineage>
</organism>
<dbReference type="Gene3D" id="3.60.21.10">
    <property type="match status" value="1"/>
</dbReference>
<reference evidence="2 3" key="1">
    <citation type="submission" date="2023-11" db="EMBL/GenBank/DDBJ databases">
        <authorList>
            <person name="Cook R."/>
            <person name="Crisci M."/>
            <person name="Pye H."/>
            <person name="Adriaenssens E."/>
            <person name="Santini J."/>
        </authorList>
    </citation>
    <scope>NUCLEOTIDE SEQUENCE [LARGE SCALE GENOMIC DNA]</scope>
    <source>
        <strain evidence="2">Lak_Megaphage_Sonny</strain>
    </source>
</reference>
<proteinExistence type="predicted"/>
<dbReference type="PANTHER" id="PTHR30337:SF0">
    <property type="entry name" value="NUCLEASE SBCCD SUBUNIT D"/>
    <property type="match status" value="1"/>
</dbReference>
<dbReference type="Pfam" id="PF00149">
    <property type="entry name" value="Metallophos"/>
    <property type="match status" value="1"/>
</dbReference>
<dbReference type="SUPFAM" id="SSF56300">
    <property type="entry name" value="Metallo-dependent phosphatases"/>
    <property type="match status" value="1"/>
</dbReference>
<dbReference type="InterPro" id="IPR029052">
    <property type="entry name" value="Metallo-depent_PP-like"/>
</dbReference>
<evidence type="ECO:0000313" key="3">
    <source>
        <dbReference type="Proteomes" id="UP001358193"/>
    </source>
</evidence>
<dbReference type="PANTHER" id="PTHR30337">
    <property type="entry name" value="COMPONENT OF ATP-DEPENDENT DSDNA EXONUCLEASE"/>
    <property type="match status" value="1"/>
</dbReference>